<dbReference type="Proteomes" id="UP000319257">
    <property type="component" value="Unassembled WGS sequence"/>
</dbReference>
<dbReference type="AlphaFoldDB" id="A0A507ASK1"/>
<organism evidence="1 2">
    <name type="scientific">Thyridium curvatum</name>
    <dbReference type="NCBI Taxonomy" id="1093900"/>
    <lineage>
        <taxon>Eukaryota</taxon>
        <taxon>Fungi</taxon>
        <taxon>Dikarya</taxon>
        <taxon>Ascomycota</taxon>
        <taxon>Pezizomycotina</taxon>
        <taxon>Sordariomycetes</taxon>
        <taxon>Sordariomycetidae</taxon>
        <taxon>Thyridiales</taxon>
        <taxon>Thyridiaceae</taxon>
        <taxon>Thyridium</taxon>
    </lineage>
</organism>
<dbReference type="RefSeq" id="XP_030991215.1">
    <property type="nucleotide sequence ID" value="XM_031144191.1"/>
</dbReference>
<dbReference type="InParanoid" id="A0A507ASK1"/>
<name>A0A507ASK1_9PEZI</name>
<dbReference type="EMBL" id="SKBQ01000066">
    <property type="protein sequence ID" value="TPX09504.1"/>
    <property type="molecule type" value="Genomic_DNA"/>
</dbReference>
<keyword evidence="2" id="KW-1185">Reference proteome</keyword>
<sequence>MATEPTNAGDLPSELKLQVLKLARARTETRDIIDVELVIHDRPDLDGGTELVMEMHLRNGFESTERLREKAAHLAVCKAARREALKEGSTPLKVHGGVIYIDPKTAVLRFGPTERILDLLLRPVLHDHDWEPPEPEHIWNIKKICFDIDDFGLFHVPRTKVLNNIYQSSCYVREKLRVQQLFYSIAIICRYFPDLESVCFSTEHPLLGWFPDQQHFPSKTRRGIHINESGDPWSPLYKPKETVLTFWKSCVFLLSAFDDMLPVPVAPVNVSVRFLAWTPQHDRREEIWLPGLRKARPNVRFAIRQFRDWMVTDQPF</sequence>
<reference evidence="1 2" key="1">
    <citation type="submission" date="2019-06" db="EMBL/GenBank/DDBJ databases">
        <title>Draft genome sequence of the filamentous fungus Phialemoniopsis curvata isolated from diesel fuel.</title>
        <authorList>
            <person name="Varaljay V.A."/>
            <person name="Lyon W.J."/>
            <person name="Crouch A.L."/>
            <person name="Drake C.E."/>
            <person name="Hollomon J.M."/>
            <person name="Nadeau L.J."/>
            <person name="Nunn H.S."/>
            <person name="Stevenson B.S."/>
            <person name="Bojanowski C.L."/>
            <person name="Crookes-Goodson W.J."/>
        </authorList>
    </citation>
    <scope>NUCLEOTIDE SEQUENCE [LARGE SCALE GENOMIC DNA]</scope>
    <source>
        <strain evidence="1 2">D216</strain>
    </source>
</reference>
<accession>A0A507ASK1</accession>
<evidence type="ECO:0000313" key="2">
    <source>
        <dbReference type="Proteomes" id="UP000319257"/>
    </source>
</evidence>
<proteinExistence type="predicted"/>
<dbReference type="GeneID" id="41976694"/>
<evidence type="ECO:0000313" key="1">
    <source>
        <dbReference type="EMBL" id="TPX09504.1"/>
    </source>
</evidence>
<gene>
    <name evidence="1" type="ORF">E0L32_009247</name>
</gene>
<comment type="caution">
    <text evidence="1">The sequence shown here is derived from an EMBL/GenBank/DDBJ whole genome shotgun (WGS) entry which is preliminary data.</text>
</comment>
<protein>
    <submittedName>
        <fullName evidence="1">Uncharacterized protein</fullName>
    </submittedName>
</protein>